<keyword evidence="1" id="KW-0812">Transmembrane</keyword>
<dbReference type="STRING" id="2015173.A0A026VUQ5"/>
<dbReference type="Proteomes" id="UP000053097">
    <property type="component" value="Unassembled WGS sequence"/>
</dbReference>
<dbReference type="AlphaFoldDB" id="A0A026VUQ5"/>
<protein>
    <submittedName>
        <fullName evidence="2">Uncharacterized protein</fullName>
    </submittedName>
</protein>
<gene>
    <name evidence="2" type="ORF">X777_00035</name>
</gene>
<evidence type="ECO:0000256" key="1">
    <source>
        <dbReference type="SAM" id="Phobius"/>
    </source>
</evidence>
<accession>A0A026VUQ5</accession>
<feature type="transmembrane region" description="Helical" evidence="1">
    <location>
        <begin position="20"/>
        <end position="39"/>
    </location>
</feature>
<proteinExistence type="predicted"/>
<keyword evidence="3" id="KW-1185">Reference proteome</keyword>
<keyword evidence="1" id="KW-1133">Transmembrane helix</keyword>
<organism evidence="2 3">
    <name type="scientific">Ooceraea biroi</name>
    <name type="common">Clonal raider ant</name>
    <name type="synonym">Cerapachys biroi</name>
    <dbReference type="NCBI Taxonomy" id="2015173"/>
    <lineage>
        <taxon>Eukaryota</taxon>
        <taxon>Metazoa</taxon>
        <taxon>Ecdysozoa</taxon>
        <taxon>Arthropoda</taxon>
        <taxon>Hexapoda</taxon>
        <taxon>Insecta</taxon>
        <taxon>Pterygota</taxon>
        <taxon>Neoptera</taxon>
        <taxon>Endopterygota</taxon>
        <taxon>Hymenoptera</taxon>
        <taxon>Apocrita</taxon>
        <taxon>Aculeata</taxon>
        <taxon>Formicoidea</taxon>
        <taxon>Formicidae</taxon>
        <taxon>Dorylinae</taxon>
        <taxon>Ooceraea</taxon>
    </lineage>
</organism>
<feature type="non-terminal residue" evidence="2">
    <location>
        <position position="1"/>
    </location>
</feature>
<sequence length="77" mass="8923">RCRWCTGGSEARRFRVKLMLLIPAVLLPITIVLIALSRYQATSKVSVSRIFSTYNVQEQDQQNVENDIFWSKFDVSE</sequence>
<dbReference type="OrthoDB" id="6475849at2759"/>
<name>A0A026VUQ5_OOCBI</name>
<keyword evidence="1" id="KW-0472">Membrane</keyword>
<evidence type="ECO:0000313" key="3">
    <source>
        <dbReference type="Proteomes" id="UP000053097"/>
    </source>
</evidence>
<reference evidence="2 3" key="1">
    <citation type="journal article" date="2014" name="Curr. Biol.">
        <title>The genome of the clonal raider ant Cerapachys biroi.</title>
        <authorList>
            <person name="Oxley P.R."/>
            <person name="Ji L."/>
            <person name="Fetter-Pruneda I."/>
            <person name="McKenzie S.K."/>
            <person name="Li C."/>
            <person name="Hu H."/>
            <person name="Zhang G."/>
            <person name="Kronauer D.J."/>
        </authorList>
    </citation>
    <scope>NUCLEOTIDE SEQUENCE [LARGE SCALE GENOMIC DNA]</scope>
</reference>
<dbReference type="EMBL" id="KK110528">
    <property type="protein sequence ID" value="EZA46559.1"/>
    <property type="molecule type" value="Genomic_DNA"/>
</dbReference>
<evidence type="ECO:0000313" key="2">
    <source>
        <dbReference type="EMBL" id="EZA46559.1"/>
    </source>
</evidence>